<gene>
    <name evidence="1" type="ORF">J0895_15365</name>
</gene>
<dbReference type="EMBL" id="JAFLQW010000408">
    <property type="protein sequence ID" value="MBO0350449.1"/>
    <property type="molecule type" value="Genomic_DNA"/>
</dbReference>
<comment type="caution">
    <text evidence="1">The sequence shown here is derived from an EMBL/GenBank/DDBJ whole genome shotgun (WGS) entry which is preliminary data.</text>
</comment>
<dbReference type="Proteomes" id="UP000664844">
    <property type="component" value="Unassembled WGS sequence"/>
</dbReference>
<name>A0ABS3FTK3_9CYAN</name>
<evidence type="ECO:0000313" key="2">
    <source>
        <dbReference type="Proteomes" id="UP000664844"/>
    </source>
</evidence>
<organism evidence="1 2">
    <name type="scientific">Phormidium pseudopriestleyi FRX01</name>
    <dbReference type="NCBI Taxonomy" id="1759528"/>
    <lineage>
        <taxon>Bacteria</taxon>
        <taxon>Bacillati</taxon>
        <taxon>Cyanobacteriota</taxon>
        <taxon>Cyanophyceae</taxon>
        <taxon>Oscillatoriophycideae</taxon>
        <taxon>Oscillatoriales</taxon>
        <taxon>Oscillatoriaceae</taxon>
        <taxon>Phormidium</taxon>
    </lineage>
</organism>
<proteinExistence type="predicted"/>
<keyword evidence="2" id="KW-1185">Reference proteome</keyword>
<dbReference type="RefSeq" id="WP_207088924.1">
    <property type="nucleotide sequence ID" value="NZ_JAFLQW010000408.1"/>
</dbReference>
<protein>
    <submittedName>
        <fullName evidence="1">Uncharacterized protein</fullName>
    </submittedName>
</protein>
<reference evidence="1 2" key="1">
    <citation type="submission" date="2021-03" db="EMBL/GenBank/DDBJ databases">
        <title>Metabolic Capacity of the Antarctic Cyanobacterium Phormidium pseudopriestleyi that Sustains Oxygenic Photosynthesis in the Presence of Hydrogen Sulfide.</title>
        <authorList>
            <person name="Lumian J.E."/>
            <person name="Jungblut A.D."/>
            <person name="Dillon M.L."/>
            <person name="Hawes I."/>
            <person name="Doran P.T."/>
            <person name="Mackey T.J."/>
            <person name="Dick G.J."/>
            <person name="Grettenberger C.L."/>
            <person name="Sumner D.Y."/>
        </authorList>
    </citation>
    <scope>NUCLEOTIDE SEQUENCE [LARGE SCALE GENOMIC DNA]</scope>
    <source>
        <strain evidence="1 2">FRX01</strain>
    </source>
</reference>
<accession>A0ABS3FTK3</accession>
<evidence type="ECO:0000313" key="1">
    <source>
        <dbReference type="EMBL" id="MBO0350449.1"/>
    </source>
</evidence>
<sequence>MGIQGLNRGRSNSEPFCDRFPTLWAVKTQSISIIARAKLSAIAKFC</sequence>